<dbReference type="InterPro" id="IPR011009">
    <property type="entry name" value="Kinase-like_dom_sf"/>
</dbReference>
<dbReference type="GO" id="GO:0005524">
    <property type="term" value="F:ATP binding"/>
    <property type="evidence" value="ECO:0007669"/>
    <property type="project" value="InterPro"/>
</dbReference>
<evidence type="ECO:0000313" key="7">
    <source>
        <dbReference type="EMBL" id="RMZ56157.1"/>
    </source>
</evidence>
<evidence type="ECO:0000256" key="1">
    <source>
        <dbReference type="ARBA" id="ARBA00004496"/>
    </source>
</evidence>
<dbReference type="PANTHER" id="PTHR21107">
    <property type="entry name" value="CYTOCHROME C OXIDASE ASSEMBLY PROTEIN COX19"/>
    <property type="match status" value="1"/>
</dbReference>
<proteinExistence type="inferred from homology"/>
<dbReference type="PROSITE" id="PS51808">
    <property type="entry name" value="CHCH"/>
    <property type="match status" value="1"/>
</dbReference>
<dbReference type="PROSITE" id="PS50011">
    <property type="entry name" value="PROTEIN_KINASE_DOM"/>
    <property type="match status" value="1"/>
</dbReference>
<dbReference type="PANTHER" id="PTHR21107:SF2">
    <property type="entry name" value="CYTOCHROME C OXIDASE ASSEMBLY PROTEIN COX19"/>
    <property type="match status" value="1"/>
</dbReference>
<dbReference type="SUPFAM" id="SSF56112">
    <property type="entry name" value="Protein kinase-like (PK-like)"/>
    <property type="match status" value="1"/>
</dbReference>
<dbReference type="InterPro" id="IPR051383">
    <property type="entry name" value="COX19"/>
</dbReference>
<keyword evidence="3" id="KW-1015">Disulfide bond</keyword>
<accession>A0A3M7L0N4</accession>
<feature type="region of interest" description="Disordered" evidence="5">
    <location>
        <begin position="190"/>
        <end position="209"/>
    </location>
</feature>
<dbReference type="GO" id="GO:0033617">
    <property type="term" value="P:mitochondrial respiratory chain complex IV assembly"/>
    <property type="evidence" value="ECO:0007669"/>
    <property type="project" value="TreeGrafter"/>
</dbReference>
<reference evidence="8" key="1">
    <citation type="journal article" date="2018" name="Algal Res.">
        <title>Characterization of plant carbon substrate utilization by Auxenochlorella protothecoides.</title>
        <authorList>
            <person name="Vogler B.W."/>
            <person name="Starkenburg S.R."/>
            <person name="Sudasinghe N."/>
            <person name="Schambach J.Y."/>
            <person name="Rollin J.A."/>
            <person name="Pattathil S."/>
            <person name="Barry A.N."/>
        </authorList>
    </citation>
    <scope>NUCLEOTIDE SEQUENCE [LARGE SCALE GENOMIC DNA]</scope>
    <source>
        <strain evidence="8">UTEX 25</strain>
    </source>
</reference>
<dbReference type="Proteomes" id="UP000279271">
    <property type="component" value="Unassembled WGS sequence"/>
</dbReference>
<feature type="compositionally biased region" description="Basic and acidic residues" evidence="5">
    <location>
        <begin position="75"/>
        <end position="104"/>
    </location>
</feature>
<dbReference type="GO" id="GO:0004672">
    <property type="term" value="F:protein kinase activity"/>
    <property type="evidence" value="ECO:0007669"/>
    <property type="project" value="InterPro"/>
</dbReference>
<evidence type="ECO:0000256" key="5">
    <source>
        <dbReference type="SAM" id="MobiDB-lite"/>
    </source>
</evidence>
<comment type="similarity">
    <text evidence="4">Belongs to the COX19 family.</text>
</comment>
<dbReference type="AlphaFoldDB" id="A0A3M7L0N4"/>
<dbReference type="InterPro" id="IPR000719">
    <property type="entry name" value="Prot_kinase_dom"/>
</dbReference>
<evidence type="ECO:0000259" key="6">
    <source>
        <dbReference type="PROSITE" id="PS50011"/>
    </source>
</evidence>
<gene>
    <name evidence="7" type="ORF">APUTEX25_004581</name>
</gene>
<dbReference type="EMBL" id="QOKY01000154">
    <property type="protein sequence ID" value="RMZ56157.1"/>
    <property type="molecule type" value="Genomic_DNA"/>
</dbReference>
<feature type="domain" description="Protein kinase" evidence="6">
    <location>
        <begin position="247"/>
        <end position="680"/>
    </location>
</feature>
<dbReference type="GO" id="GO:0005758">
    <property type="term" value="C:mitochondrial intermembrane space"/>
    <property type="evidence" value="ECO:0007669"/>
    <property type="project" value="TreeGrafter"/>
</dbReference>
<name>A0A3M7L0N4_AUXPR</name>
<organism evidence="7 8">
    <name type="scientific">Auxenochlorella protothecoides</name>
    <name type="common">Green microalga</name>
    <name type="synonym">Chlorella protothecoides</name>
    <dbReference type="NCBI Taxonomy" id="3075"/>
    <lineage>
        <taxon>Eukaryota</taxon>
        <taxon>Viridiplantae</taxon>
        <taxon>Chlorophyta</taxon>
        <taxon>core chlorophytes</taxon>
        <taxon>Trebouxiophyceae</taxon>
        <taxon>Chlorellales</taxon>
        <taxon>Chlorellaceae</taxon>
        <taxon>Auxenochlorella</taxon>
    </lineage>
</organism>
<feature type="region of interest" description="Disordered" evidence="5">
    <location>
        <begin position="1"/>
        <end position="25"/>
    </location>
</feature>
<evidence type="ECO:0000256" key="2">
    <source>
        <dbReference type="ARBA" id="ARBA00022490"/>
    </source>
</evidence>
<evidence type="ECO:0000313" key="8">
    <source>
        <dbReference type="Proteomes" id="UP000279271"/>
    </source>
</evidence>
<comment type="subcellular location">
    <subcellularLocation>
        <location evidence="1">Cytoplasm</location>
    </subcellularLocation>
</comment>
<feature type="compositionally biased region" description="Gly residues" evidence="5">
    <location>
        <begin position="1"/>
        <end position="11"/>
    </location>
</feature>
<dbReference type="Gene3D" id="1.10.510.10">
    <property type="entry name" value="Transferase(Phosphotransferase) domain 1"/>
    <property type="match status" value="1"/>
</dbReference>
<feature type="region of interest" description="Disordered" evidence="5">
    <location>
        <begin position="75"/>
        <end position="179"/>
    </location>
</feature>
<evidence type="ECO:0000256" key="4">
    <source>
        <dbReference type="ARBA" id="ARBA00038223"/>
    </source>
</evidence>
<keyword evidence="2" id="KW-0963">Cytoplasm</keyword>
<comment type="caution">
    <text evidence="7">The sequence shown here is derived from an EMBL/GenBank/DDBJ whole genome shotgun (WGS) entry which is preliminary data.</text>
</comment>
<evidence type="ECO:0000256" key="3">
    <source>
        <dbReference type="ARBA" id="ARBA00023157"/>
    </source>
</evidence>
<protein>
    <recommendedName>
        <fullName evidence="6">Protein kinase domain-containing protein</fullName>
    </recommendedName>
</protein>
<sequence length="680" mass="72910">MSSGGAFGGSRGLKPKPPEKGVFPLDHFGECKEVKEKYMACLRSNRDETRACQSLAEEYLQCRMDRDLMAKQDLRELGLGHEAKTESAPRPDESASAQRRREARGFVAGESQKERRAAPGQDLPSFKPSLATRRHFPAPPTERCRRLRGRAAGQVRGPGPDDDDDEQASLPSSSSVDIDDLVSKLSAHAGRMRAGAPAEPQGGQGTGRQRAISNMGFLLTPAGDEAHITESSIRASVGPGGFHASDFELLQELGQISIQQVETSPGGEEPQQHALHHNTARSVAVIGYTAAYRSGMPFEDPVMVMLKEYLPAARAVAFNELQVLRALTGLPHAHEKFRAASSSLSANPPVVELLGYFLAGHSDSARRLEPAAILAHPENTIWVVTKWDGLAPLTHYPAQQQTSGLGLGRRWGEGAGASHTRKRMLRAIARGLLRALCYCHVRGVVHGSLGSGSVLLSSFDDTHAERLVVKLDNLGFARRVFCPLPDGAGTGDAPSPPYSTPPFPYSTPPFPYSPPLPLSTPPFPINPPPSPSSYTAGSFEDMLDTQAGLADSPLRQGMAADLQSAALVLLEAVLGGLSAAGPGAGTQGDALRRVLGTVYRYDLSLFRSGTMGVGFQGLDACVVPGWERFLERQYCEHEPDWGEATAFLAEGEGAGWHLLGEMLSGEVLTSTLLAHPFCRV</sequence>